<dbReference type="Gene3D" id="3.30.450.20">
    <property type="entry name" value="PAS domain"/>
    <property type="match status" value="1"/>
</dbReference>
<reference evidence="3 4" key="1">
    <citation type="submission" date="2016-10" db="EMBL/GenBank/DDBJ databases">
        <authorList>
            <person name="de Groot N.N."/>
        </authorList>
    </citation>
    <scope>NUCLEOTIDE SEQUENCE [LARGE SCALE GENOMIC DNA]</scope>
    <source>
        <strain evidence="3 4">CGMCC 1.9113</strain>
    </source>
</reference>
<dbReference type="InterPro" id="IPR003018">
    <property type="entry name" value="GAF"/>
</dbReference>
<dbReference type="CDD" id="cd01949">
    <property type="entry name" value="GGDEF"/>
    <property type="match status" value="1"/>
</dbReference>
<protein>
    <submittedName>
        <fullName evidence="3">Diguanylate cyclase with GAF sensor</fullName>
    </submittedName>
</protein>
<dbReference type="PROSITE" id="PS50887">
    <property type="entry name" value="GGDEF"/>
    <property type="match status" value="1"/>
</dbReference>
<dbReference type="SUPFAM" id="SSF55073">
    <property type="entry name" value="Nucleotide cyclase"/>
    <property type="match status" value="1"/>
</dbReference>
<dbReference type="InterPro" id="IPR000160">
    <property type="entry name" value="GGDEF_dom"/>
</dbReference>
<dbReference type="Pfam" id="PF00990">
    <property type="entry name" value="GGDEF"/>
    <property type="match status" value="1"/>
</dbReference>
<dbReference type="InterPro" id="IPR000700">
    <property type="entry name" value="PAS-assoc_C"/>
</dbReference>
<dbReference type="Gene3D" id="3.30.70.270">
    <property type="match status" value="1"/>
</dbReference>
<accession>A0A1I5UW81</accession>
<feature type="domain" description="PAC" evidence="1">
    <location>
        <begin position="262"/>
        <end position="313"/>
    </location>
</feature>
<dbReference type="SMART" id="SM00267">
    <property type="entry name" value="GGDEF"/>
    <property type="match status" value="1"/>
</dbReference>
<dbReference type="EMBL" id="FOXP01000017">
    <property type="protein sequence ID" value="SFP99287.1"/>
    <property type="molecule type" value="Genomic_DNA"/>
</dbReference>
<dbReference type="InterPro" id="IPR052155">
    <property type="entry name" value="Biofilm_reg_signaling"/>
</dbReference>
<evidence type="ECO:0000313" key="3">
    <source>
        <dbReference type="EMBL" id="SFP99287.1"/>
    </source>
</evidence>
<dbReference type="STRING" id="634430.SAMN04488241_11712"/>
<dbReference type="InterPro" id="IPR029787">
    <property type="entry name" value="Nucleotide_cyclase"/>
</dbReference>
<dbReference type="PANTHER" id="PTHR44757">
    <property type="entry name" value="DIGUANYLATE CYCLASE DGCP"/>
    <property type="match status" value="1"/>
</dbReference>
<sequence>MSSGYPCTAKVEAQRLTTLAGFDLLDTPHEAEFDTVVALACRLFDCPIATITLVDEHRQWFKAKRGLDGDGCSREQSICALAMYEPDMLVVEDLRLDPRFADNPIVVGHPHARFYAGVPLCPGDLGEPGIGTLCVIGTEPRRFAPADASLLRDLGGLVCTIIRARRSAAATLRLSEEVRSSANLISQQNAQLRQAERMVGVGSWRLDLRDKSIIWSDQVFAIHGLPVGEIPDYDTALSFYPPTERTHVSACIDRAANKGEAFDFESDFITATGLKRRVRSMGEAQIAGGSVVALTGVFQDVTERYEREHQLRKTASTDALTGLANRRSFEKRLNEAFEHARDRNEPLALLMLDLDGFKAVNDTLGHGAGDEVLAEVSRRLRTPTLSQLFAARLGGDEFVLLATRPRDCADLETIIQTTLGELRYAVTRSGHRLPVSATIGAALLDDDVQTSTDLLHHADLALYAAKKSERGTGRVFGQSSVIRPVPKRPLLMSVA</sequence>
<dbReference type="NCBIfam" id="TIGR00254">
    <property type="entry name" value="GGDEF"/>
    <property type="match status" value="1"/>
</dbReference>
<organism evidence="3 4">
    <name type="scientific">Sphingomonas rubra</name>
    <dbReference type="NCBI Taxonomy" id="634430"/>
    <lineage>
        <taxon>Bacteria</taxon>
        <taxon>Pseudomonadati</taxon>
        <taxon>Pseudomonadota</taxon>
        <taxon>Alphaproteobacteria</taxon>
        <taxon>Sphingomonadales</taxon>
        <taxon>Sphingomonadaceae</taxon>
        <taxon>Sphingomonas</taxon>
    </lineage>
</organism>
<dbReference type="Gene3D" id="3.30.450.40">
    <property type="match status" value="1"/>
</dbReference>
<dbReference type="SMART" id="SM00065">
    <property type="entry name" value="GAF"/>
    <property type="match status" value="1"/>
</dbReference>
<dbReference type="OrthoDB" id="315417at2"/>
<dbReference type="Pfam" id="PF01590">
    <property type="entry name" value="GAF"/>
    <property type="match status" value="1"/>
</dbReference>
<dbReference type="InterPro" id="IPR035965">
    <property type="entry name" value="PAS-like_dom_sf"/>
</dbReference>
<dbReference type="InterPro" id="IPR029016">
    <property type="entry name" value="GAF-like_dom_sf"/>
</dbReference>
<evidence type="ECO:0000313" key="4">
    <source>
        <dbReference type="Proteomes" id="UP000199586"/>
    </source>
</evidence>
<dbReference type="InterPro" id="IPR043128">
    <property type="entry name" value="Rev_trsase/Diguanyl_cyclase"/>
</dbReference>
<dbReference type="RefSeq" id="WP_093334493.1">
    <property type="nucleotide sequence ID" value="NZ_FOXP01000017.1"/>
</dbReference>
<name>A0A1I5UW81_9SPHN</name>
<dbReference type="PROSITE" id="PS50113">
    <property type="entry name" value="PAC"/>
    <property type="match status" value="1"/>
</dbReference>
<keyword evidence="4" id="KW-1185">Reference proteome</keyword>
<dbReference type="AlphaFoldDB" id="A0A1I5UW81"/>
<dbReference type="Proteomes" id="UP000199586">
    <property type="component" value="Unassembled WGS sequence"/>
</dbReference>
<gene>
    <name evidence="3" type="ORF">SAMN04488241_11712</name>
</gene>
<evidence type="ECO:0000259" key="2">
    <source>
        <dbReference type="PROSITE" id="PS50887"/>
    </source>
</evidence>
<feature type="domain" description="GGDEF" evidence="2">
    <location>
        <begin position="345"/>
        <end position="478"/>
    </location>
</feature>
<evidence type="ECO:0000259" key="1">
    <source>
        <dbReference type="PROSITE" id="PS50113"/>
    </source>
</evidence>
<dbReference type="SUPFAM" id="SSF55781">
    <property type="entry name" value="GAF domain-like"/>
    <property type="match status" value="1"/>
</dbReference>
<dbReference type="SUPFAM" id="SSF55785">
    <property type="entry name" value="PYP-like sensor domain (PAS domain)"/>
    <property type="match status" value="1"/>
</dbReference>
<proteinExistence type="predicted"/>
<dbReference type="PANTHER" id="PTHR44757:SF2">
    <property type="entry name" value="BIOFILM ARCHITECTURE MAINTENANCE PROTEIN MBAA"/>
    <property type="match status" value="1"/>
</dbReference>